<dbReference type="Pfam" id="PF00717">
    <property type="entry name" value="Peptidase_S24"/>
    <property type="match status" value="1"/>
</dbReference>
<name>A0A7X0J6M8_9SPHI</name>
<evidence type="ECO:0000313" key="2">
    <source>
        <dbReference type="EMBL" id="MBB6502079.1"/>
    </source>
</evidence>
<dbReference type="GO" id="GO:0016787">
    <property type="term" value="F:hydrolase activity"/>
    <property type="evidence" value="ECO:0007669"/>
    <property type="project" value="UniProtKB-KW"/>
</dbReference>
<evidence type="ECO:0000259" key="1">
    <source>
        <dbReference type="Pfam" id="PF00717"/>
    </source>
</evidence>
<dbReference type="AlphaFoldDB" id="A0A7X0J6M8"/>
<gene>
    <name evidence="2" type="ORF">HDF25_004256</name>
</gene>
<reference evidence="2 3" key="1">
    <citation type="submission" date="2020-08" db="EMBL/GenBank/DDBJ databases">
        <title>Genomic Encyclopedia of Type Strains, Phase IV (KMG-V): Genome sequencing to study the core and pangenomes of soil and plant-associated prokaryotes.</title>
        <authorList>
            <person name="Whitman W."/>
        </authorList>
    </citation>
    <scope>NUCLEOTIDE SEQUENCE [LARGE SCALE GENOMIC DNA]</scope>
    <source>
        <strain evidence="2 3">M2T3</strain>
    </source>
</reference>
<dbReference type="SUPFAM" id="SSF51306">
    <property type="entry name" value="LexA/Signal peptidase"/>
    <property type="match status" value="1"/>
</dbReference>
<proteinExistence type="predicted"/>
<dbReference type="EMBL" id="JACHCC010000012">
    <property type="protein sequence ID" value="MBB6502079.1"/>
    <property type="molecule type" value="Genomic_DNA"/>
</dbReference>
<feature type="domain" description="Peptidase S24/S26A/S26B/S26C" evidence="1">
    <location>
        <begin position="28"/>
        <end position="126"/>
    </location>
</feature>
<organism evidence="2 3">
    <name type="scientific">Pedobacter cryoconitis</name>
    <dbReference type="NCBI Taxonomy" id="188932"/>
    <lineage>
        <taxon>Bacteria</taxon>
        <taxon>Pseudomonadati</taxon>
        <taxon>Bacteroidota</taxon>
        <taxon>Sphingobacteriia</taxon>
        <taxon>Sphingobacteriales</taxon>
        <taxon>Sphingobacteriaceae</taxon>
        <taxon>Pedobacter</taxon>
    </lineage>
</organism>
<protein>
    <submittedName>
        <fullName evidence="2">DNA polymerase V</fullName>
        <ecNumber evidence="2">3.4.21.-</ecNumber>
    </submittedName>
</protein>
<comment type="caution">
    <text evidence="2">The sequence shown here is derived from an EMBL/GenBank/DDBJ whole genome shotgun (WGS) entry which is preliminary data.</text>
</comment>
<dbReference type="Gene3D" id="2.10.109.10">
    <property type="entry name" value="Umud Fragment, subunit A"/>
    <property type="match status" value="1"/>
</dbReference>
<dbReference type="Proteomes" id="UP000521017">
    <property type="component" value="Unassembled WGS sequence"/>
</dbReference>
<sequence length="148" mass="16754">MLRKNFLYHNEDFESIENQGQLTNFISPVDEYLESRLHIIQRLVKDPGNTYYFEMHNSDMFQSGISKGALLIIDKSLKPKNGSIVITSHEGQWIARMLVSNEYLMTGPMDQKPIKIEENGLNIFGVATWSCNPLAGEGSMGIVDLTVE</sequence>
<dbReference type="InterPro" id="IPR036286">
    <property type="entry name" value="LexA/Signal_pep-like_sf"/>
</dbReference>
<evidence type="ECO:0000313" key="3">
    <source>
        <dbReference type="Proteomes" id="UP000521017"/>
    </source>
</evidence>
<accession>A0A7X0J6M8</accession>
<keyword evidence="2" id="KW-0378">Hydrolase</keyword>
<dbReference type="RefSeq" id="WP_184628346.1">
    <property type="nucleotide sequence ID" value="NZ_JACHCC010000012.1"/>
</dbReference>
<dbReference type="InterPro" id="IPR015927">
    <property type="entry name" value="Peptidase_S24_S26A/B/C"/>
</dbReference>
<dbReference type="EC" id="3.4.21.-" evidence="2"/>